<dbReference type="Proteomes" id="UP000242381">
    <property type="component" value="Unassembled WGS sequence"/>
</dbReference>
<evidence type="ECO:0000313" key="3">
    <source>
        <dbReference type="EMBL" id="ORE17709.1"/>
    </source>
</evidence>
<gene>
    <name evidence="3" type="ORF">BCV71DRAFT_264513</name>
</gene>
<dbReference type="GO" id="GO:0016788">
    <property type="term" value="F:hydrolase activity, acting on ester bonds"/>
    <property type="evidence" value="ECO:0007669"/>
    <property type="project" value="InterPro"/>
</dbReference>
<organism evidence="3 4">
    <name type="scientific">Rhizopus microsporus</name>
    <dbReference type="NCBI Taxonomy" id="58291"/>
    <lineage>
        <taxon>Eukaryota</taxon>
        <taxon>Fungi</taxon>
        <taxon>Fungi incertae sedis</taxon>
        <taxon>Mucoromycota</taxon>
        <taxon>Mucoromycotina</taxon>
        <taxon>Mucoromycetes</taxon>
        <taxon>Mucorales</taxon>
        <taxon>Mucorineae</taxon>
        <taxon>Rhizopodaceae</taxon>
        <taxon>Rhizopus</taxon>
    </lineage>
</organism>
<evidence type="ECO:0000256" key="2">
    <source>
        <dbReference type="SAM" id="SignalP"/>
    </source>
</evidence>
<reference evidence="3 4" key="1">
    <citation type="journal article" date="2016" name="Proc. Natl. Acad. Sci. U.S.A.">
        <title>Lipid metabolic changes in an early divergent fungus govern the establishment of a mutualistic symbiosis with endobacteria.</title>
        <authorList>
            <person name="Lastovetsky O.A."/>
            <person name="Gaspar M.L."/>
            <person name="Mondo S.J."/>
            <person name="LaButti K.M."/>
            <person name="Sandor L."/>
            <person name="Grigoriev I.V."/>
            <person name="Henry S.A."/>
            <person name="Pawlowska T.E."/>
        </authorList>
    </citation>
    <scope>NUCLEOTIDE SEQUENCE [LARGE SCALE GENOMIC DNA]</scope>
    <source>
        <strain evidence="3 4">ATCC 11559</strain>
    </source>
</reference>
<keyword evidence="2" id="KW-0732">Signal</keyword>
<dbReference type="EMBL" id="KV921348">
    <property type="protein sequence ID" value="ORE17709.1"/>
    <property type="molecule type" value="Genomic_DNA"/>
</dbReference>
<sequence length="326" mass="37068">MKFTLVSAIAIYAGTILSTIAADASPEGKAFNHFLQIWFENQNFNTISRTPGFTNLQKYGILMDNYNALTHPSQPNYVASVAGSNIGIVTDHYYNIPSNIPSIFDRLEEKGLTWRMYQEDLPFVGFTGYKYGRYVRKHNPAASFDSIALNSTRVQNIVHSDQLMKDIKAQNLPNWMFYTPNMDNDGHDTNAAYAGNWLSKFYESTLNEPYLLNNTVILITFDETANYMIRNRVWSLLLGAIPEELKGTTDSTFYTHYSILRTVEKNWDLKDLGGGDIDPDKSNVFQFVASKINHTNAEIKKVPWNNMPMFGLLSGKSKNTTRMFIP</sequence>
<name>A0A0A1PG62_RHIZD</name>
<dbReference type="PANTHER" id="PTHR31956:SF8">
    <property type="entry name" value="ACID PHOSPHATASE PHOA (AFU_ORTHOLOGUE AFUA_1G03570)"/>
    <property type="match status" value="1"/>
</dbReference>
<evidence type="ECO:0000256" key="1">
    <source>
        <dbReference type="ARBA" id="ARBA00022801"/>
    </source>
</evidence>
<dbReference type="AlphaFoldDB" id="A0A0A1PG62"/>
<dbReference type="PANTHER" id="PTHR31956">
    <property type="entry name" value="NON-SPECIFIC PHOSPHOLIPASE C4-RELATED"/>
    <property type="match status" value="1"/>
</dbReference>
<dbReference type="InterPro" id="IPR017850">
    <property type="entry name" value="Alkaline_phosphatase_core_sf"/>
</dbReference>
<feature type="chain" id="PRO_5030003974" evidence="2">
    <location>
        <begin position="25"/>
        <end position="326"/>
    </location>
</feature>
<dbReference type="Pfam" id="PF04185">
    <property type="entry name" value="Phosphoesterase"/>
    <property type="match status" value="1"/>
</dbReference>
<dbReference type="Gene3D" id="3.40.720.10">
    <property type="entry name" value="Alkaline Phosphatase, subunit A"/>
    <property type="match status" value="1"/>
</dbReference>
<accession>A0A0A1PG62</accession>
<dbReference type="InterPro" id="IPR007312">
    <property type="entry name" value="Phosphoesterase"/>
</dbReference>
<feature type="signal peptide" evidence="2">
    <location>
        <begin position="1"/>
        <end position="24"/>
    </location>
</feature>
<protein>
    <submittedName>
        <fullName evidence="3">Phosphoesterase-domain-containing protein</fullName>
    </submittedName>
</protein>
<dbReference type="VEuPathDB" id="FungiDB:BCV72DRAFT_207439"/>
<evidence type="ECO:0000313" key="4">
    <source>
        <dbReference type="Proteomes" id="UP000242381"/>
    </source>
</evidence>
<keyword evidence="1" id="KW-0378">Hydrolase</keyword>
<dbReference type="GO" id="GO:0009395">
    <property type="term" value="P:phospholipid catabolic process"/>
    <property type="evidence" value="ECO:0007669"/>
    <property type="project" value="TreeGrafter"/>
</dbReference>
<dbReference type="OMA" id="HYDVLHT"/>
<proteinExistence type="predicted"/>